<reference evidence="4" key="1">
    <citation type="journal article" date="2016" name="G3 (Bethesda)">
        <title>First Draft Assembly and Annotation of the Genome of a California Endemic Oak Quercus lobata Nee (Fagaceae).</title>
        <authorList>
            <person name="Sork V.L."/>
            <person name="Fitz-Gibbon S.T."/>
            <person name="Puiu D."/>
            <person name="Crepeau M."/>
            <person name="Gugger P.F."/>
            <person name="Sherman R."/>
            <person name="Stevens K."/>
            <person name="Langley C.H."/>
            <person name="Pellegrini M."/>
            <person name="Salzberg S.L."/>
        </authorList>
    </citation>
    <scope>NUCLEOTIDE SEQUENCE [LARGE SCALE GENOMIC DNA]</scope>
    <source>
        <strain evidence="4">cv. SW786</strain>
    </source>
</reference>
<dbReference type="RefSeq" id="XP_030950183.1">
    <property type="nucleotide sequence ID" value="XM_031094323.1"/>
</dbReference>
<keyword evidence="4" id="KW-1185">Reference proteome</keyword>
<organism evidence="3 4">
    <name type="scientific">Quercus lobata</name>
    <name type="common">Valley oak</name>
    <dbReference type="NCBI Taxonomy" id="97700"/>
    <lineage>
        <taxon>Eukaryota</taxon>
        <taxon>Viridiplantae</taxon>
        <taxon>Streptophyta</taxon>
        <taxon>Embryophyta</taxon>
        <taxon>Tracheophyta</taxon>
        <taxon>Spermatophyta</taxon>
        <taxon>Magnoliopsida</taxon>
        <taxon>eudicotyledons</taxon>
        <taxon>Gunneridae</taxon>
        <taxon>Pentapetalae</taxon>
        <taxon>rosids</taxon>
        <taxon>fabids</taxon>
        <taxon>Fagales</taxon>
        <taxon>Fagaceae</taxon>
        <taxon>Quercus</taxon>
    </lineage>
</organism>
<name>A0A7N2L3S6_QUELO</name>
<dbReference type="GeneID" id="115974108"/>
<gene>
    <name evidence="3" type="primary">LOC115974108</name>
</gene>
<dbReference type="InParanoid" id="A0A7N2L3S6"/>
<dbReference type="AlphaFoldDB" id="A0A7N2L3S6"/>
<keyword evidence="2" id="KW-1133">Transmembrane helix</keyword>
<dbReference type="Proteomes" id="UP000594261">
    <property type="component" value="Chromosome 2"/>
</dbReference>
<evidence type="ECO:0000313" key="4">
    <source>
        <dbReference type="Proteomes" id="UP000594261"/>
    </source>
</evidence>
<proteinExistence type="predicted"/>
<evidence type="ECO:0000256" key="1">
    <source>
        <dbReference type="SAM" id="MobiDB-lite"/>
    </source>
</evidence>
<dbReference type="OrthoDB" id="672127at2759"/>
<keyword evidence="2" id="KW-0472">Membrane</keyword>
<feature type="compositionally biased region" description="Basic and acidic residues" evidence="1">
    <location>
        <begin position="17"/>
        <end position="28"/>
    </location>
</feature>
<evidence type="ECO:0000256" key="2">
    <source>
        <dbReference type="SAM" id="Phobius"/>
    </source>
</evidence>
<dbReference type="EnsemblPlants" id="QL02p103452:mrna">
    <property type="protein sequence ID" value="QL02p103452:mrna:CDS:2"/>
    <property type="gene ID" value="QL02p103452"/>
</dbReference>
<dbReference type="PANTHER" id="PTHR31170">
    <property type="entry name" value="BNAC04G53230D PROTEIN"/>
    <property type="match status" value="1"/>
</dbReference>
<dbReference type="KEGG" id="qlo:115974108"/>
<dbReference type="OMA" id="YFRICKE"/>
<dbReference type="Pfam" id="PF03140">
    <property type="entry name" value="DUF247"/>
    <property type="match status" value="1"/>
</dbReference>
<feature type="transmembrane region" description="Helical" evidence="2">
    <location>
        <begin position="428"/>
        <end position="449"/>
    </location>
</feature>
<keyword evidence="2" id="KW-0812">Transmembrane</keyword>
<dbReference type="InterPro" id="IPR004158">
    <property type="entry name" value="DUF247_pln"/>
</dbReference>
<dbReference type="Gramene" id="QL02p103452:mrna">
    <property type="protein sequence ID" value="QL02p103452:mrna:CDS:2"/>
    <property type="gene ID" value="QL02p103452"/>
</dbReference>
<reference evidence="3" key="2">
    <citation type="submission" date="2021-01" db="UniProtKB">
        <authorList>
            <consortium name="EnsemblPlants"/>
        </authorList>
    </citation>
    <scope>IDENTIFICATION</scope>
</reference>
<evidence type="ECO:0000313" key="3">
    <source>
        <dbReference type="EnsemblPlants" id="QL02p103452:mrna:CDS:2"/>
    </source>
</evidence>
<dbReference type="PANTHER" id="PTHR31170:SF9">
    <property type="entry name" value="PROTEIN, PUTATIVE (DUF247)-RELATED"/>
    <property type="match status" value="1"/>
</dbReference>
<feature type="region of interest" description="Disordered" evidence="1">
    <location>
        <begin position="1"/>
        <end position="39"/>
    </location>
</feature>
<accession>A0A7N2L3S6</accession>
<protein>
    <submittedName>
        <fullName evidence="3">Uncharacterized protein</fullName>
    </submittedName>
</protein>
<sequence>MEGAVGIGIHQGSNASTERESENTENQKEANTSNENKIQNERLVDDLKLMIDAPVPPLSIECCIRRIPDDLRQVKEQAYTPTTISIGPIHRCKNKFQIMETCKVRYFKSFISQTKINLENLVSTISDMEERIRSCYVEATLPFMHSDEFVKMILVDAVFILELFYRYSNNSWEMDDLILSGQLWCTKRDLILLENQLPFFVLEKLFDLISPYRSNSFSFIHLTFEFFDHFNVQKIPDNVKIEHFTDLIRTFQIPLLIFLPERRTEKFTLLFSATQLHEAGVKFKVSSSKCLADITFEFTNGLLEIPRLELHDGTETLIRNVMALEQFCYPTNKYVTDYFIFLDDLINTTNDMDLLCNKKIVINYLGNNSAATSFFNNLNTNISMPGVYSNYNHICQDLNKFCEKPWHKWKATLGHQYFSTPWRTASTIAAIIFLVFTFIQAVCSIIQIVPIV</sequence>